<dbReference type="Proteomes" id="UP000637578">
    <property type="component" value="Unassembled WGS sequence"/>
</dbReference>
<keyword evidence="3" id="KW-1185">Reference proteome</keyword>
<accession>A0A8J3CIM0</accession>
<feature type="compositionally biased region" description="Polar residues" evidence="1">
    <location>
        <begin position="11"/>
        <end position="20"/>
    </location>
</feature>
<name>A0A8J3CIM0_9PSEU</name>
<proteinExistence type="predicted"/>
<sequence length="68" mass="7441">MREAREAPANTPWNPAQSASDPVPAASLPDHHTPRHNTESHRQQRLPTGACPAPGRHRTDTETAGPRF</sequence>
<reference evidence="2" key="2">
    <citation type="submission" date="2020-09" db="EMBL/GenBank/DDBJ databases">
        <authorList>
            <person name="Sun Q."/>
            <person name="Zhou Y."/>
        </authorList>
    </citation>
    <scope>NUCLEOTIDE SEQUENCE</scope>
    <source>
        <strain evidence="2">CGMCC 4.5737</strain>
    </source>
</reference>
<gene>
    <name evidence="2" type="ORF">GCM10012275_60310</name>
</gene>
<evidence type="ECO:0000256" key="1">
    <source>
        <dbReference type="SAM" id="MobiDB-lite"/>
    </source>
</evidence>
<evidence type="ECO:0000313" key="3">
    <source>
        <dbReference type="Proteomes" id="UP000637578"/>
    </source>
</evidence>
<dbReference type="AlphaFoldDB" id="A0A8J3CIM0"/>
<feature type="compositionally biased region" description="Basic and acidic residues" evidence="1">
    <location>
        <begin position="29"/>
        <end position="42"/>
    </location>
</feature>
<feature type="region of interest" description="Disordered" evidence="1">
    <location>
        <begin position="1"/>
        <end position="68"/>
    </location>
</feature>
<protein>
    <submittedName>
        <fullName evidence="2">Uncharacterized protein</fullName>
    </submittedName>
</protein>
<reference evidence="2" key="1">
    <citation type="journal article" date="2014" name="Int. J. Syst. Evol. Microbiol.">
        <title>Complete genome sequence of Corynebacterium casei LMG S-19264T (=DSM 44701T), isolated from a smear-ripened cheese.</title>
        <authorList>
            <consortium name="US DOE Joint Genome Institute (JGI-PGF)"/>
            <person name="Walter F."/>
            <person name="Albersmeier A."/>
            <person name="Kalinowski J."/>
            <person name="Ruckert C."/>
        </authorList>
    </citation>
    <scope>NUCLEOTIDE SEQUENCE</scope>
    <source>
        <strain evidence="2">CGMCC 4.5737</strain>
    </source>
</reference>
<comment type="caution">
    <text evidence="2">The sequence shown here is derived from an EMBL/GenBank/DDBJ whole genome shotgun (WGS) entry which is preliminary data.</text>
</comment>
<dbReference type="EMBL" id="BMMK01000052">
    <property type="protein sequence ID" value="GGM81602.1"/>
    <property type="molecule type" value="Genomic_DNA"/>
</dbReference>
<evidence type="ECO:0000313" key="2">
    <source>
        <dbReference type="EMBL" id="GGM81602.1"/>
    </source>
</evidence>
<organism evidence="2 3">
    <name type="scientific">Longimycelium tulufanense</name>
    <dbReference type="NCBI Taxonomy" id="907463"/>
    <lineage>
        <taxon>Bacteria</taxon>
        <taxon>Bacillati</taxon>
        <taxon>Actinomycetota</taxon>
        <taxon>Actinomycetes</taxon>
        <taxon>Pseudonocardiales</taxon>
        <taxon>Pseudonocardiaceae</taxon>
        <taxon>Longimycelium</taxon>
    </lineage>
</organism>